<dbReference type="SUPFAM" id="SSF53137">
    <property type="entry name" value="Translational machinery components"/>
    <property type="match status" value="1"/>
</dbReference>
<evidence type="ECO:0000256" key="2">
    <source>
        <dbReference type="ARBA" id="ARBA00023274"/>
    </source>
</evidence>
<name>A0AAN7WE31_9SACH</name>
<dbReference type="GO" id="GO:0003735">
    <property type="term" value="F:structural constituent of ribosome"/>
    <property type="evidence" value="ECO:0007669"/>
    <property type="project" value="InterPro"/>
</dbReference>
<dbReference type="GO" id="GO:1990904">
    <property type="term" value="C:ribonucleoprotein complex"/>
    <property type="evidence" value="ECO:0007669"/>
    <property type="project" value="UniProtKB-KW"/>
</dbReference>
<sequence length="200" mass="23158">MSSRITPGFTNLVKQVKIPNLQNNVKSKPQLHKYTLHCLFTKNNTHFTLCSHWEDPQNPILTSPDSTYDEKFKYWLHLPSKVEFKLSTGPLGFRKANRGEYEAGFQTAAKCLEMLHNQIRRDRIKNSTYNNTGNQYHNNNFHNQFVPVDIIMKDFGKGRSAFITAVNGKEGSQIRQYIRQISDATRLKFGGVRSPKIRRL</sequence>
<evidence type="ECO:0000313" key="3">
    <source>
        <dbReference type="EMBL" id="KAK5773588.1"/>
    </source>
</evidence>
<organism evidence="3 4">
    <name type="scientific">Arxiozyma heterogenica</name>
    <dbReference type="NCBI Taxonomy" id="278026"/>
    <lineage>
        <taxon>Eukaryota</taxon>
        <taxon>Fungi</taxon>
        <taxon>Dikarya</taxon>
        <taxon>Ascomycota</taxon>
        <taxon>Saccharomycotina</taxon>
        <taxon>Saccharomycetes</taxon>
        <taxon>Saccharomycetales</taxon>
        <taxon>Saccharomycetaceae</taxon>
        <taxon>Arxiozyma</taxon>
    </lineage>
</organism>
<dbReference type="AlphaFoldDB" id="A0AAN7WE31"/>
<dbReference type="Gene3D" id="3.30.420.80">
    <property type="entry name" value="Ribosomal protein S11"/>
    <property type="match status" value="1"/>
</dbReference>
<dbReference type="Proteomes" id="UP001306508">
    <property type="component" value="Unassembled WGS sequence"/>
</dbReference>
<dbReference type="InterPro" id="IPR036967">
    <property type="entry name" value="Ribosomal_uS11_sf"/>
</dbReference>
<evidence type="ECO:0000313" key="4">
    <source>
        <dbReference type="Proteomes" id="UP001306508"/>
    </source>
</evidence>
<proteinExistence type="predicted"/>
<keyword evidence="2" id="KW-0687">Ribonucleoprotein</keyword>
<reference evidence="4" key="1">
    <citation type="submission" date="2023-07" db="EMBL/GenBank/DDBJ databases">
        <title>A draft genome of Kazachstania heterogenica Y-27499.</title>
        <authorList>
            <person name="Donic C."/>
            <person name="Kralova J.S."/>
            <person name="Fidel L."/>
            <person name="Ben-Dor S."/>
            <person name="Jung S."/>
        </authorList>
    </citation>
    <scope>NUCLEOTIDE SEQUENCE [LARGE SCALE GENOMIC DNA]</scope>
    <source>
        <strain evidence="4">Y27499</strain>
    </source>
</reference>
<gene>
    <name evidence="3" type="ORF">RI543_005105</name>
</gene>
<dbReference type="GO" id="GO:0006412">
    <property type="term" value="P:translation"/>
    <property type="evidence" value="ECO:0007669"/>
    <property type="project" value="InterPro"/>
</dbReference>
<dbReference type="GO" id="GO:0005840">
    <property type="term" value="C:ribosome"/>
    <property type="evidence" value="ECO:0007669"/>
    <property type="project" value="UniProtKB-KW"/>
</dbReference>
<protein>
    <recommendedName>
        <fullName evidence="5">Ribosomal protein S11</fullName>
    </recommendedName>
</protein>
<keyword evidence="1" id="KW-0689">Ribosomal protein</keyword>
<dbReference type="EMBL" id="JAWIZZ010000073">
    <property type="protein sequence ID" value="KAK5773588.1"/>
    <property type="molecule type" value="Genomic_DNA"/>
</dbReference>
<evidence type="ECO:0008006" key="5">
    <source>
        <dbReference type="Google" id="ProtNLM"/>
    </source>
</evidence>
<comment type="caution">
    <text evidence="3">The sequence shown here is derived from an EMBL/GenBank/DDBJ whole genome shotgun (WGS) entry which is preliminary data.</text>
</comment>
<evidence type="ECO:0000256" key="1">
    <source>
        <dbReference type="ARBA" id="ARBA00022980"/>
    </source>
</evidence>
<accession>A0AAN7WE31</accession>
<keyword evidence="4" id="KW-1185">Reference proteome</keyword>